<keyword evidence="4 7" id="KW-1133">Transmembrane helix</keyword>
<keyword evidence="9" id="KW-1185">Reference proteome</keyword>
<feature type="transmembrane region" description="Helical" evidence="7">
    <location>
        <begin position="213"/>
        <end position="237"/>
    </location>
</feature>
<feature type="compositionally biased region" description="Basic and acidic residues" evidence="6">
    <location>
        <begin position="13"/>
        <end position="25"/>
    </location>
</feature>
<feature type="transmembrane region" description="Helical" evidence="7">
    <location>
        <begin position="265"/>
        <end position="285"/>
    </location>
</feature>
<proteinExistence type="predicted"/>
<evidence type="ECO:0000256" key="2">
    <source>
        <dbReference type="ARBA" id="ARBA00022475"/>
    </source>
</evidence>
<dbReference type="PANTHER" id="PTHR30250">
    <property type="entry name" value="PST FAMILY PREDICTED COLANIC ACID TRANSPORTER"/>
    <property type="match status" value="1"/>
</dbReference>
<comment type="caution">
    <text evidence="8">The sequence shown here is derived from an EMBL/GenBank/DDBJ whole genome shotgun (WGS) entry which is preliminary data.</text>
</comment>
<feature type="transmembrane region" description="Helical" evidence="7">
    <location>
        <begin position="119"/>
        <end position="145"/>
    </location>
</feature>
<dbReference type="EMBL" id="JADBEE010000001">
    <property type="protein sequence ID" value="MBE1513459.1"/>
    <property type="molecule type" value="Genomic_DNA"/>
</dbReference>
<dbReference type="RefSeq" id="WP_192590348.1">
    <property type="nucleotide sequence ID" value="NZ_JADBEE010000001.1"/>
</dbReference>
<feature type="transmembrane region" description="Helical" evidence="7">
    <location>
        <begin position="80"/>
        <end position="98"/>
    </location>
</feature>
<sequence length="506" mass="53537">MEPEPTVTAQRADTVRPERAESAEPLKQRSWTTMLLRTAGMRAAVLPISGACALTSAGLTVQYAGVLAFGFIIMIAQLQIALPFADLGLGAAVARAVARAGKGRESVAEVRILVRRTALVLGAVGIGGTAAATLAGVCGLWSTFFRVPDGLGPQVDLVMSLVLCIFFMGLPMGLAARVLMGRDRTDLLVLLGLIPPIGNLLLVLLLVELEVAPIWLAVGLPLSTVTYVAICASLAFLHPRIGLKGLYAERADDQREHSVASEQRFFVAVRLILIGGLPVLLAMAGRALSEQHGRLVLARVATAADVSEYAMALQLYMPVYSVLFMSAMVLWPRFAVDPDIGLWRRANAMFFGLGLAAAMGFALLTRPVSNLVTGGDLVPSWGVVLGMSAALVAQSMYLTQANLLTDRRGFWRQAAMSLTLLALVVPGTILGVRLGLGAAAPGISMAIGVLAAEVIPGLIMAHRKVSRPPQDLAPPDAEPAPTQRNPVQSKGNHRESSVLQPVRPHS</sequence>
<feature type="transmembrane region" description="Helical" evidence="7">
    <location>
        <begin position="157"/>
        <end position="180"/>
    </location>
</feature>
<dbReference type="InterPro" id="IPR050833">
    <property type="entry name" value="Poly_Biosynth_Transport"/>
</dbReference>
<evidence type="ECO:0000313" key="8">
    <source>
        <dbReference type="EMBL" id="MBE1513459.1"/>
    </source>
</evidence>
<accession>A0ABR9J3B9</accession>
<keyword evidence="3 7" id="KW-0812">Transmembrane</keyword>
<evidence type="ECO:0000256" key="6">
    <source>
        <dbReference type="SAM" id="MobiDB-lite"/>
    </source>
</evidence>
<evidence type="ECO:0000256" key="7">
    <source>
        <dbReference type="SAM" id="Phobius"/>
    </source>
</evidence>
<comment type="subcellular location">
    <subcellularLocation>
        <location evidence="1">Cell membrane</location>
        <topology evidence="1">Multi-pass membrane protein</topology>
    </subcellularLocation>
</comment>
<organism evidence="8 9">
    <name type="scientific">Nesterenkonia halotolerans</name>
    <dbReference type="NCBI Taxonomy" id="225325"/>
    <lineage>
        <taxon>Bacteria</taxon>
        <taxon>Bacillati</taxon>
        <taxon>Actinomycetota</taxon>
        <taxon>Actinomycetes</taxon>
        <taxon>Micrococcales</taxon>
        <taxon>Micrococcaceae</taxon>
        <taxon>Nesterenkonia</taxon>
    </lineage>
</organism>
<feature type="region of interest" description="Disordered" evidence="6">
    <location>
        <begin position="1"/>
        <end position="25"/>
    </location>
</feature>
<feature type="transmembrane region" description="Helical" evidence="7">
    <location>
        <begin position="187"/>
        <end position="207"/>
    </location>
</feature>
<feature type="transmembrane region" description="Helical" evidence="7">
    <location>
        <begin position="438"/>
        <end position="459"/>
    </location>
</feature>
<feature type="transmembrane region" description="Helical" evidence="7">
    <location>
        <begin position="348"/>
        <end position="365"/>
    </location>
</feature>
<reference evidence="8 9" key="1">
    <citation type="submission" date="2020-10" db="EMBL/GenBank/DDBJ databases">
        <title>Sequencing the genomes of 1000 actinobacteria strains.</title>
        <authorList>
            <person name="Klenk H.-P."/>
        </authorList>
    </citation>
    <scope>NUCLEOTIDE SEQUENCE [LARGE SCALE GENOMIC DNA]</scope>
    <source>
        <strain evidence="8 9">DSM 15474</strain>
    </source>
</reference>
<evidence type="ECO:0000256" key="1">
    <source>
        <dbReference type="ARBA" id="ARBA00004651"/>
    </source>
</evidence>
<evidence type="ECO:0000256" key="5">
    <source>
        <dbReference type="ARBA" id="ARBA00023136"/>
    </source>
</evidence>
<feature type="transmembrane region" description="Helical" evidence="7">
    <location>
        <begin position="377"/>
        <end position="398"/>
    </location>
</feature>
<feature type="transmembrane region" description="Helical" evidence="7">
    <location>
        <begin position="410"/>
        <end position="432"/>
    </location>
</feature>
<dbReference type="Proteomes" id="UP000636579">
    <property type="component" value="Unassembled WGS sequence"/>
</dbReference>
<evidence type="ECO:0000313" key="9">
    <source>
        <dbReference type="Proteomes" id="UP000636579"/>
    </source>
</evidence>
<feature type="region of interest" description="Disordered" evidence="6">
    <location>
        <begin position="466"/>
        <end position="506"/>
    </location>
</feature>
<gene>
    <name evidence="8" type="ORF">H4W26_000214</name>
</gene>
<feature type="transmembrane region" description="Helical" evidence="7">
    <location>
        <begin position="315"/>
        <end position="336"/>
    </location>
</feature>
<name>A0ABR9J3B9_9MICC</name>
<evidence type="ECO:0000256" key="3">
    <source>
        <dbReference type="ARBA" id="ARBA00022692"/>
    </source>
</evidence>
<evidence type="ECO:0000256" key="4">
    <source>
        <dbReference type="ARBA" id="ARBA00022989"/>
    </source>
</evidence>
<dbReference type="PANTHER" id="PTHR30250:SF26">
    <property type="entry name" value="PSMA PROTEIN"/>
    <property type="match status" value="1"/>
</dbReference>
<keyword evidence="2" id="KW-1003">Cell membrane</keyword>
<feature type="transmembrane region" description="Helical" evidence="7">
    <location>
        <begin position="44"/>
        <end position="74"/>
    </location>
</feature>
<protein>
    <submittedName>
        <fullName evidence="8">O-antigen/teichoic acid export membrane protein</fullName>
    </submittedName>
</protein>
<keyword evidence="5 7" id="KW-0472">Membrane</keyword>